<name>A0A8H6YE31_9AGAR</name>
<sequence>MSKLPDVPPGSTLHLPFSLNATVGALEIGVLCSMFLFGVLTVQVYIYFTQFPRDPNGFKSMVAMVWLLDLGHTIAICHCIYTITVTNYGQPVVLALPPKSLDISIFLSGLIGPLEQGWFTYRLYKFTRTFPLPILCITLSLLRLGGSTGLFVVSLAGPTIQNYLTRLKWLIEAVVIVGALVDVILAVALCYHLSFWRKGGFQRTNKLVNQLMTWTIETGAITSVGAVTVLVTFLAMENNLVYGGVFFLMAKLFSNSLLFSLNARQRFARICAESMILPGSTQQHSSIPSLELSPLSAEPSKFLKWRHAQNVLTPLSSTYLGPRIQTPPRQHNPPVDSPPAKKQPLRPSYSPNVV</sequence>
<keyword evidence="4" id="KW-0378">Hydrolase</keyword>
<dbReference type="EMBL" id="JACAZI010000006">
    <property type="protein sequence ID" value="KAF7358028.1"/>
    <property type="molecule type" value="Genomic_DNA"/>
</dbReference>
<feature type="transmembrane region" description="Helical" evidence="2">
    <location>
        <begin position="28"/>
        <end position="48"/>
    </location>
</feature>
<organism evidence="4 5">
    <name type="scientific">Mycena venus</name>
    <dbReference type="NCBI Taxonomy" id="2733690"/>
    <lineage>
        <taxon>Eukaryota</taxon>
        <taxon>Fungi</taxon>
        <taxon>Dikarya</taxon>
        <taxon>Basidiomycota</taxon>
        <taxon>Agaricomycotina</taxon>
        <taxon>Agaricomycetes</taxon>
        <taxon>Agaricomycetidae</taxon>
        <taxon>Agaricales</taxon>
        <taxon>Marasmiineae</taxon>
        <taxon>Mycenaceae</taxon>
        <taxon>Mycena</taxon>
    </lineage>
</organism>
<accession>A0A8H6YE31</accession>
<dbReference type="InterPro" id="IPR045339">
    <property type="entry name" value="DUF6534"/>
</dbReference>
<feature type="transmembrane region" description="Helical" evidence="2">
    <location>
        <begin position="211"/>
        <end position="234"/>
    </location>
</feature>
<feature type="transmembrane region" description="Helical" evidence="2">
    <location>
        <begin position="103"/>
        <end position="121"/>
    </location>
</feature>
<gene>
    <name evidence="4" type="ORF">MVEN_00849900</name>
</gene>
<evidence type="ECO:0000313" key="5">
    <source>
        <dbReference type="Proteomes" id="UP000620124"/>
    </source>
</evidence>
<evidence type="ECO:0000256" key="2">
    <source>
        <dbReference type="SAM" id="Phobius"/>
    </source>
</evidence>
<dbReference type="Pfam" id="PF20152">
    <property type="entry name" value="DUF6534"/>
    <property type="match status" value="1"/>
</dbReference>
<reference evidence="4" key="1">
    <citation type="submission" date="2020-05" db="EMBL/GenBank/DDBJ databases">
        <title>Mycena genomes resolve the evolution of fungal bioluminescence.</title>
        <authorList>
            <person name="Tsai I.J."/>
        </authorList>
    </citation>
    <scope>NUCLEOTIDE SEQUENCE</scope>
    <source>
        <strain evidence="4">CCC161011</strain>
    </source>
</reference>
<protein>
    <submittedName>
        <fullName evidence="4">Glycoside hydrolase</fullName>
    </submittedName>
</protein>
<comment type="caution">
    <text evidence="4">The sequence shown here is derived from an EMBL/GenBank/DDBJ whole genome shotgun (WGS) entry which is preliminary data.</text>
</comment>
<feature type="transmembrane region" description="Helical" evidence="2">
    <location>
        <begin position="133"/>
        <end position="157"/>
    </location>
</feature>
<keyword evidence="2" id="KW-0472">Membrane</keyword>
<feature type="transmembrane region" description="Helical" evidence="2">
    <location>
        <begin position="60"/>
        <end position="83"/>
    </location>
</feature>
<dbReference type="PANTHER" id="PTHR40465">
    <property type="entry name" value="CHROMOSOME 1, WHOLE GENOME SHOTGUN SEQUENCE"/>
    <property type="match status" value="1"/>
</dbReference>
<dbReference type="AlphaFoldDB" id="A0A8H6YE31"/>
<evidence type="ECO:0000259" key="3">
    <source>
        <dbReference type="Pfam" id="PF20152"/>
    </source>
</evidence>
<feature type="transmembrane region" description="Helical" evidence="2">
    <location>
        <begin position="169"/>
        <end position="191"/>
    </location>
</feature>
<evidence type="ECO:0000256" key="1">
    <source>
        <dbReference type="SAM" id="MobiDB-lite"/>
    </source>
</evidence>
<proteinExistence type="predicted"/>
<dbReference type="PANTHER" id="PTHR40465:SF1">
    <property type="entry name" value="DUF6534 DOMAIN-CONTAINING PROTEIN"/>
    <property type="match status" value="1"/>
</dbReference>
<keyword evidence="2" id="KW-0812">Transmembrane</keyword>
<evidence type="ECO:0000313" key="4">
    <source>
        <dbReference type="EMBL" id="KAF7358028.1"/>
    </source>
</evidence>
<keyword evidence="5" id="KW-1185">Reference proteome</keyword>
<feature type="domain" description="DUF6534" evidence="3">
    <location>
        <begin position="179"/>
        <end position="266"/>
    </location>
</feature>
<dbReference type="GO" id="GO:0016787">
    <property type="term" value="F:hydrolase activity"/>
    <property type="evidence" value="ECO:0007669"/>
    <property type="project" value="UniProtKB-KW"/>
</dbReference>
<keyword evidence="2" id="KW-1133">Transmembrane helix</keyword>
<dbReference type="Proteomes" id="UP000620124">
    <property type="component" value="Unassembled WGS sequence"/>
</dbReference>
<feature type="transmembrane region" description="Helical" evidence="2">
    <location>
        <begin position="240"/>
        <end position="259"/>
    </location>
</feature>
<dbReference type="OrthoDB" id="2868589at2759"/>
<feature type="region of interest" description="Disordered" evidence="1">
    <location>
        <begin position="318"/>
        <end position="354"/>
    </location>
</feature>